<dbReference type="Proteomes" id="UP000464658">
    <property type="component" value="Chromosome"/>
</dbReference>
<dbReference type="AlphaFoldDB" id="A0A5S9M356"/>
<organism evidence="1 2">
    <name type="scientific">Bacillus safensis</name>
    <dbReference type="NCBI Taxonomy" id="561879"/>
    <lineage>
        <taxon>Bacteria</taxon>
        <taxon>Bacillati</taxon>
        <taxon>Bacillota</taxon>
        <taxon>Bacilli</taxon>
        <taxon>Bacillales</taxon>
        <taxon>Bacillaceae</taxon>
        <taxon>Bacillus</taxon>
    </lineage>
</organism>
<gene>
    <name evidence="1" type="ORF">BsIDN1_08000</name>
</gene>
<evidence type="ECO:0000313" key="1">
    <source>
        <dbReference type="EMBL" id="BBP87182.1"/>
    </source>
</evidence>
<sequence>MQKNKHQIKKKTYNWNFLKKNTTKSFYCSQLAWRAWKNQGIDIDNIKWDTIVTPMELVKSNNTKIFKHNK</sequence>
<dbReference type="EMBL" id="AP021906">
    <property type="protein sequence ID" value="BBP87182.1"/>
    <property type="molecule type" value="Genomic_DNA"/>
</dbReference>
<dbReference type="SUPFAM" id="SSF54001">
    <property type="entry name" value="Cysteine proteinases"/>
    <property type="match status" value="1"/>
</dbReference>
<protein>
    <submittedName>
        <fullName evidence="1">Uncharacterized protein</fullName>
    </submittedName>
</protein>
<accession>A0A5S9M356</accession>
<proteinExistence type="predicted"/>
<reference evidence="1 2" key="1">
    <citation type="submission" date="2019-12" db="EMBL/GenBank/DDBJ databases">
        <title>Full genome sequence of a Bacillus safensis strain isolated from commercially available natto in Indonesia.</title>
        <authorList>
            <person name="Yoshida M."/>
            <person name="Uomi M."/>
            <person name="Waturangi D."/>
            <person name="Ekaputri J.J."/>
            <person name="Setiamarga D.H.E."/>
        </authorList>
    </citation>
    <scope>NUCLEOTIDE SEQUENCE [LARGE SCALE GENOMIC DNA]</scope>
    <source>
        <strain evidence="1 2">IDN1</strain>
    </source>
</reference>
<dbReference type="InterPro" id="IPR038765">
    <property type="entry name" value="Papain-like_cys_pep_sf"/>
</dbReference>
<dbReference type="Gene3D" id="3.90.1720.10">
    <property type="entry name" value="endopeptidase domain like (from Nostoc punctiforme)"/>
    <property type="match status" value="1"/>
</dbReference>
<name>A0A5S9M356_BACIA</name>
<evidence type="ECO:0000313" key="2">
    <source>
        <dbReference type="Proteomes" id="UP000464658"/>
    </source>
</evidence>